<evidence type="ECO:0000259" key="2">
    <source>
        <dbReference type="PROSITE" id="PS50192"/>
    </source>
</evidence>
<keyword evidence="4" id="KW-1185">Reference proteome</keyword>
<dbReference type="Gene3D" id="1.20.120.20">
    <property type="entry name" value="Apolipoprotein"/>
    <property type="match status" value="1"/>
</dbReference>
<keyword evidence="1" id="KW-0175">Coiled coil</keyword>
<gene>
    <name evidence="3" type="ORF">QQX98_013127</name>
</gene>
<sequence length="212" mass="23456">MNQEQDQAAQRQQPTILQAINTLTTKLDNLEAKVDDLIDDLGTKIDNLEAKVDEIDDDLGTKVDNLKAKADDIDDDLRTKVENLEAKVDNLIDELRTEVDNVEAKVDNVEAKVDDLDDDLGTKVDNLSKQLGYYDNNQQARIQNSTSARPSTELEALVNVETGVEIAGFPKNVREAHNANAALVNQILRDLNLSTAGEFNVKKVRMMVAIGL</sequence>
<name>A0ABR1GGY3_9HYPO</name>
<feature type="coiled-coil region" evidence="1">
    <location>
        <begin position="20"/>
        <end position="119"/>
    </location>
</feature>
<dbReference type="Proteomes" id="UP001498476">
    <property type="component" value="Unassembled WGS sequence"/>
</dbReference>
<feature type="domain" description="T-SNARE coiled-coil homology" evidence="2">
    <location>
        <begin position="7"/>
        <end position="69"/>
    </location>
</feature>
<evidence type="ECO:0000313" key="3">
    <source>
        <dbReference type="EMBL" id="KAK7394089.1"/>
    </source>
</evidence>
<reference evidence="3 4" key="1">
    <citation type="journal article" date="2025" name="Microbiol. Resour. Announc.">
        <title>Draft genome sequences for Neonectria magnoliae and Neonectria punicea, canker pathogens of Liriodendron tulipifera and Acer saccharum in West Virginia.</title>
        <authorList>
            <person name="Petronek H.M."/>
            <person name="Kasson M.T."/>
            <person name="Metheny A.M."/>
            <person name="Stauder C.M."/>
            <person name="Lovett B."/>
            <person name="Lynch S.C."/>
            <person name="Garnas J.R."/>
            <person name="Kasson L.R."/>
            <person name="Stajich J.E."/>
        </authorList>
    </citation>
    <scope>NUCLEOTIDE SEQUENCE [LARGE SCALE GENOMIC DNA]</scope>
    <source>
        <strain evidence="3 4">NRRL 64653</strain>
    </source>
</reference>
<dbReference type="EMBL" id="JAZAVJ010000499">
    <property type="protein sequence ID" value="KAK7394089.1"/>
    <property type="molecule type" value="Genomic_DNA"/>
</dbReference>
<evidence type="ECO:0000256" key="1">
    <source>
        <dbReference type="SAM" id="Coils"/>
    </source>
</evidence>
<dbReference type="InterPro" id="IPR000727">
    <property type="entry name" value="T_SNARE_dom"/>
</dbReference>
<dbReference type="PROSITE" id="PS50192">
    <property type="entry name" value="T_SNARE"/>
    <property type="match status" value="1"/>
</dbReference>
<evidence type="ECO:0000313" key="4">
    <source>
        <dbReference type="Proteomes" id="UP001498476"/>
    </source>
</evidence>
<protein>
    <recommendedName>
        <fullName evidence="2">t-SNARE coiled-coil homology domain-containing protein</fullName>
    </recommendedName>
</protein>
<accession>A0ABR1GGY3</accession>
<dbReference type="SUPFAM" id="SSF58113">
    <property type="entry name" value="Apolipoprotein A-I"/>
    <property type="match status" value="1"/>
</dbReference>
<proteinExistence type="predicted"/>
<comment type="caution">
    <text evidence="3">The sequence shown here is derived from an EMBL/GenBank/DDBJ whole genome shotgun (WGS) entry which is preliminary data.</text>
</comment>
<organism evidence="3 4">
    <name type="scientific">Neonectria punicea</name>
    <dbReference type="NCBI Taxonomy" id="979145"/>
    <lineage>
        <taxon>Eukaryota</taxon>
        <taxon>Fungi</taxon>
        <taxon>Dikarya</taxon>
        <taxon>Ascomycota</taxon>
        <taxon>Pezizomycotina</taxon>
        <taxon>Sordariomycetes</taxon>
        <taxon>Hypocreomycetidae</taxon>
        <taxon>Hypocreales</taxon>
        <taxon>Nectriaceae</taxon>
        <taxon>Neonectria</taxon>
    </lineage>
</organism>